<dbReference type="RefSeq" id="WP_099881783.1">
    <property type="nucleotide sequence ID" value="NZ_CP024608.1"/>
</dbReference>
<proteinExistence type="predicted"/>
<dbReference type="Pfam" id="PF09832">
    <property type="entry name" value="DUF2059"/>
    <property type="match status" value="1"/>
</dbReference>
<dbReference type="KEGG" id="mass:CR152_31840"/>
<evidence type="ECO:0000313" key="3">
    <source>
        <dbReference type="EMBL" id="ATQ78601.1"/>
    </source>
</evidence>
<sequence length="179" mass="19234">MMKKLTALICTALALVATPVFADKAAIDPATDKATRALLDSMGTRKMIKDSFEQMKATIPQMILSTATSVINANPRLTAAQKKAAIAEAAKKVPDAAARVQRAFEDPAVADEMIEAVVPLYATRFTVAEIEQIAAFYRSPVGAKMLAATPQIVNESMQIGQKIMLPRVNKIMQEAAADK</sequence>
<gene>
    <name evidence="3" type="ORF">CR152_31840</name>
</gene>
<dbReference type="AlphaFoldDB" id="A0A2D2DUE7"/>
<name>A0A2D2DUE7_9BURK</name>
<dbReference type="Proteomes" id="UP000229897">
    <property type="component" value="Chromosome"/>
</dbReference>
<dbReference type="InterPro" id="IPR018637">
    <property type="entry name" value="DUF2059"/>
</dbReference>
<feature type="domain" description="DUF2059" evidence="2">
    <location>
        <begin position="111"/>
        <end position="165"/>
    </location>
</feature>
<keyword evidence="4" id="KW-1185">Reference proteome</keyword>
<feature type="signal peptide" evidence="1">
    <location>
        <begin position="1"/>
        <end position="22"/>
    </location>
</feature>
<feature type="chain" id="PRO_5013837322" description="DUF2059 domain-containing protein" evidence="1">
    <location>
        <begin position="23"/>
        <end position="179"/>
    </location>
</feature>
<keyword evidence="1" id="KW-0732">Signal</keyword>
<reference evidence="3" key="1">
    <citation type="submission" date="2017-10" db="EMBL/GenBank/DDBJ databases">
        <title>Massilia psychrophilum sp. nov., a novel purple-pigmented bacterium isolated from Tianshan glacier, Xinjiang Municipality, China.</title>
        <authorList>
            <person name="Wang H."/>
        </authorList>
    </citation>
    <scope>NUCLEOTIDE SEQUENCE [LARGE SCALE GENOMIC DNA]</scope>
    <source>
        <strain evidence="3">B2</strain>
    </source>
</reference>
<accession>A0A2D2DUE7</accession>
<evidence type="ECO:0000313" key="4">
    <source>
        <dbReference type="Proteomes" id="UP000229897"/>
    </source>
</evidence>
<evidence type="ECO:0000259" key="2">
    <source>
        <dbReference type="Pfam" id="PF09832"/>
    </source>
</evidence>
<organism evidence="3 4">
    <name type="scientific">Massilia violaceinigra</name>
    <dbReference type="NCBI Taxonomy" id="2045208"/>
    <lineage>
        <taxon>Bacteria</taxon>
        <taxon>Pseudomonadati</taxon>
        <taxon>Pseudomonadota</taxon>
        <taxon>Betaproteobacteria</taxon>
        <taxon>Burkholderiales</taxon>
        <taxon>Oxalobacteraceae</taxon>
        <taxon>Telluria group</taxon>
        <taxon>Massilia</taxon>
    </lineage>
</organism>
<dbReference type="EMBL" id="CP024608">
    <property type="protein sequence ID" value="ATQ78601.1"/>
    <property type="molecule type" value="Genomic_DNA"/>
</dbReference>
<evidence type="ECO:0000256" key="1">
    <source>
        <dbReference type="SAM" id="SignalP"/>
    </source>
</evidence>
<protein>
    <recommendedName>
        <fullName evidence="2">DUF2059 domain-containing protein</fullName>
    </recommendedName>
</protein>